<dbReference type="SUPFAM" id="SSF55154">
    <property type="entry name" value="CYTH-like phosphatases"/>
    <property type="match status" value="1"/>
</dbReference>
<evidence type="ECO:0000313" key="3">
    <source>
        <dbReference type="EMBL" id="QHN33645.1"/>
    </source>
</evidence>
<gene>
    <name evidence="3" type="ORF">GII31_00690</name>
</gene>
<dbReference type="InterPro" id="IPR018966">
    <property type="entry name" value="VTC_domain"/>
</dbReference>
<dbReference type="EMBL" id="CP045809">
    <property type="protein sequence ID" value="QHN33645.1"/>
    <property type="molecule type" value="Genomic_DNA"/>
</dbReference>
<dbReference type="Proteomes" id="UP001059836">
    <property type="component" value="Chromosome"/>
</dbReference>
<dbReference type="Gene3D" id="3.20.100.30">
    <property type="entry name" value="VTC, catalytic tunnel domain"/>
    <property type="match status" value="1"/>
</dbReference>
<keyword evidence="4" id="KW-1185">Reference proteome</keyword>
<dbReference type="InterPro" id="IPR033469">
    <property type="entry name" value="CYTH-like_dom_sf"/>
</dbReference>
<proteinExistence type="predicted"/>
<evidence type="ECO:0000256" key="1">
    <source>
        <dbReference type="SAM" id="MobiDB-lite"/>
    </source>
</evidence>
<dbReference type="Pfam" id="PF09359">
    <property type="entry name" value="VTC"/>
    <property type="match status" value="1"/>
</dbReference>
<feature type="region of interest" description="Disordered" evidence="1">
    <location>
        <begin position="1"/>
        <end position="30"/>
    </location>
</feature>
<dbReference type="InterPro" id="IPR042267">
    <property type="entry name" value="VTC_sf"/>
</dbReference>
<feature type="domain" description="VTC" evidence="2">
    <location>
        <begin position="41"/>
        <end position="268"/>
    </location>
</feature>
<evidence type="ECO:0000313" key="4">
    <source>
        <dbReference type="Proteomes" id="UP001059836"/>
    </source>
</evidence>
<evidence type="ECO:0000259" key="2">
    <source>
        <dbReference type="Pfam" id="PF09359"/>
    </source>
</evidence>
<name>A0ABX6ICI0_9ACTN</name>
<organism evidence="3 4">
    <name type="scientific">Gordonia pseudamarae</name>
    <dbReference type="NCBI Taxonomy" id="2831662"/>
    <lineage>
        <taxon>Bacteria</taxon>
        <taxon>Bacillati</taxon>
        <taxon>Actinomycetota</taxon>
        <taxon>Actinomycetes</taxon>
        <taxon>Mycobacteriales</taxon>
        <taxon>Gordoniaceae</taxon>
        <taxon>Gordonia</taxon>
    </lineage>
</organism>
<accession>A0ABX6ICI0</accession>
<protein>
    <submittedName>
        <fullName evidence="3">VTC domain-containing protein</fullName>
    </submittedName>
</protein>
<dbReference type="RefSeq" id="WP_213245873.1">
    <property type="nucleotide sequence ID" value="NZ_CP045806.1"/>
</dbReference>
<dbReference type="CDD" id="cd07750">
    <property type="entry name" value="PolyPPase_VTC_like"/>
    <property type="match status" value="1"/>
</dbReference>
<sequence length="314" mass="35964">MGVRDWFARTDEPSTTQAEDSPVPARPAGYQQTASKLHAFNRYEIKYFVDELRVPELRSELTARMNSDPYSPIGGYPVTSLYYDTPDLRFYWEKIEGLKFRRKLRIRLYGDPADCTEETPVQIEIKQRVNRVTQKRRTAMPYGIARRWLDDREPIDCDPSQRPFVEEVTTLIGNLDLRPTVTTGYLREAFVGRDADLGLRVTIDHKVHGRDRDFYFGAPAENRFTIPPKLAIVEVKANERVPYWVTDLTARMDMSVIRVSKYCQSVQAFGLAPRSRLGAPELIVPPEGYDYVPTDLLSSHRDLSTTSGTTSTTT</sequence>
<feature type="compositionally biased region" description="Basic and acidic residues" evidence="1">
    <location>
        <begin position="1"/>
        <end position="12"/>
    </location>
</feature>
<reference evidence="3" key="1">
    <citation type="journal article" date="2021" name="Nat. Microbiol.">
        <title>Cocultivation of an ultrasmall environmental parasitic bacterium with lytic ability against bacteria associated with wastewater foams.</title>
        <authorList>
            <person name="Batinovic S."/>
            <person name="Rose J.J.A."/>
            <person name="Ratcliffe J."/>
            <person name="Seviour R.J."/>
            <person name="Petrovski S."/>
        </authorList>
    </citation>
    <scope>NUCLEOTIDE SEQUENCE</scope>
    <source>
        <strain evidence="3">CON9</strain>
    </source>
</reference>